<sequence>MSRARLLFWIMAAVTPLLGCAAPLQPPRSAGAVPAGPASGTHPGSSAGAAARPGAPPAAVVDSTPSREALEVLGTIPEPIPAAQRVPPPEPRALASSGGTPPQGRAEARPDSGVSPALAPADTTGSPASPSVADSTGVALEAPADTSGPEVPVPSPTLPLGQRPPPTATPPADTAASQPSPPSGVSEGSRPPPTATPPAGSSPPARPAPGSPRGSAASDTCWRVQVGAPNQREKAERLREAAESQLLAPMAIEREKGLFKVRSSSCLDRVAAQRLKERAVAAGFTRAFRFAGRKP</sequence>
<dbReference type="EMBL" id="VBOT01000029">
    <property type="protein sequence ID" value="TMQ52710.1"/>
    <property type="molecule type" value="Genomic_DNA"/>
</dbReference>
<gene>
    <name evidence="4" type="ORF">E6K73_02435</name>
</gene>
<evidence type="ECO:0000256" key="2">
    <source>
        <dbReference type="SAM" id="SignalP"/>
    </source>
</evidence>
<dbReference type="GO" id="GO:0042834">
    <property type="term" value="F:peptidoglycan binding"/>
    <property type="evidence" value="ECO:0007669"/>
    <property type="project" value="InterPro"/>
</dbReference>
<organism evidence="4 5">
    <name type="scientific">Eiseniibacteriota bacterium</name>
    <dbReference type="NCBI Taxonomy" id="2212470"/>
    <lineage>
        <taxon>Bacteria</taxon>
        <taxon>Candidatus Eiseniibacteriota</taxon>
    </lineage>
</organism>
<feature type="compositionally biased region" description="Pro residues" evidence="1">
    <location>
        <begin position="190"/>
        <end position="210"/>
    </location>
</feature>
<keyword evidence="2" id="KW-0732">Signal</keyword>
<dbReference type="Gene3D" id="3.30.70.1070">
    <property type="entry name" value="Sporulation related repeat"/>
    <property type="match status" value="1"/>
</dbReference>
<reference evidence="4 5" key="1">
    <citation type="journal article" date="2019" name="Nat. Microbiol.">
        <title>Mediterranean grassland soil C-N compound turnover is dependent on rainfall and depth, and is mediated by genomically divergent microorganisms.</title>
        <authorList>
            <person name="Diamond S."/>
            <person name="Andeer P.F."/>
            <person name="Li Z."/>
            <person name="Crits-Christoph A."/>
            <person name="Burstein D."/>
            <person name="Anantharaman K."/>
            <person name="Lane K.R."/>
            <person name="Thomas B.C."/>
            <person name="Pan C."/>
            <person name="Northen T.R."/>
            <person name="Banfield J.F."/>
        </authorList>
    </citation>
    <scope>NUCLEOTIDE SEQUENCE [LARGE SCALE GENOMIC DNA]</scope>
    <source>
        <strain evidence="4">WS_3</strain>
    </source>
</reference>
<dbReference type="Pfam" id="PF05036">
    <property type="entry name" value="SPOR"/>
    <property type="match status" value="1"/>
</dbReference>
<dbReference type="InterPro" id="IPR036680">
    <property type="entry name" value="SPOR-like_sf"/>
</dbReference>
<feature type="chain" id="PRO_5021828836" description="SPOR domain-containing protein" evidence="2">
    <location>
        <begin position="22"/>
        <end position="295"/>
    </location>
</feature>
<feature type="compositionally biased region" description="Pro residues" evidence="1">
    <location>
        <begin position="151"/>
        <end position="169"/>
    </location>
</feature>
<comment type="caution">
    <text evidence="4">The sequence shown here is derived from an EMBL/GenBank/DDBJ whole genome shotgun (WGS) entry which is preliminary data.</text>
</comment>
<dbReference type="InterPro" id="IPR007730">
    <property type="entry name" value="SPOR-like_dom"/>
</dbReference>
<feature type="region of interest" description="Disordered" evidence="1">
    <location>
        <begin position="27"/>
        <end position="236"/>
    </location>
</feature>
<evidence type="ECO:0000313" key="5">
    <source>
        <dbReference type="Proteomes" id="UP000320184"/>
    </source>
</evidence>
<name>A0A538SMW9_UNCEI</name>
<dbReference type="PROSITE" id="PS51724">
    <property type="entry name" value="SPOR"/>
    <property type="match status" value="1"/>
</dbReference>
<evidence type="ECO:0000256" key="1">
    <source>
        <dbReference type="SAM" id="MobiDB-lite"/>
    </source>
</evidence>
<proteinExistence type="predicted"/>
<dbReference type="AlphaFoldDB" id="A0A538SMW9"/>
<dbReference type="Proteomes" id="UP000320184">
    <property type="component" value="Unassembled WGS sequence"/>
</dbReference>
<protein>
    <recommendedName>
        <fullName evidence="3">SPOR domain-containing protein</fullName>
    </recommendedName>
</protein>
<feature type="compositionally biased region" description="Polar residues" evidence="1">
    <location>
        <begin position="123"/>
        <end position="134"/>
    </location>
</feature>
<evidence type="ECO:0000259" key="3">
    <source>
        <dbReference type="PROSITE" id="PS51724"/>
    </source>
</evidence>
<feature type="compositionally biased region" description="Low complexity" evidence="1">
    <location>
        <begin position="27"/>
        <end position="59"/>
    </location>
</feature>
<feature type="signal peptide" evidence="2">
    <location>
        <begin position="1"/>
        <end position="21"/>
    </location>
</feature>
<feature type="domain" description="SPOR" evidence="3">
    <location>
        <begin position="216"/>
        <end position="291"/>
    </location>
</feature>
<dbReference type="SUPFAM" id="SSF110997">
    <property type="entry name" value="Sporulation related repeat"/>
    <property type="match status" value="1"/>
</dbReference>
<accession>A0A538SMW9</accession>
<evidence type="ECO:0000313" key="4">
    <source>
        <dbReference type="EMBL" id="TMQ52710.1"/>
    </source>
</evidence>